<reference evidence="2" key="1">
    <citation type="journal article" date="2023" name="Nat. Plants">
        <title>Single-cell RNA sequencing provides a high-resolution roadmap for understanding the multicellular compartmentation of specialized metabolism.</title>
        <authorList>
            <person name="Sun S."/>
            <person name="Shen X."/>
            <person name="Li Y."/>
            <person name="Li Y."/>
            <person name="Wang S."/>
            <person name="Li R."/>
            <person name="Zhang H."/>
            <person name="Shen G."/>
            <person name="Guo B."/>
            <person name="Wei J."/>
            <person name="Xu J."/>
            <person name="St-Pierre B."/>
            <person name="Chen S."/>
            <person name="Sun C."/>
        </authorList>
    </citation>
    <scope>NUCLEOTIDE SEQUENCE [LARGE SCALE GENOMIC DNA]</scope>
</reference>
<evidence type="ECO:0000313" key="1">
    <source>
        <dbReference type="EMBL" id="KAI5681693.1"/>
    </source>
</evidence>
<protein>
    <submittedName>
        <fullName evidence="1">Uncharacterized protein</fullName>
    </submittedName>
</protein>
<keyword evidence="2" id="KW-1185">Reference proteome</keyword>
<sequence length="114" mass="13649">MRTAFEQLRITQDIHETQLAEIVESTRRYADKLTHQRASTDRQEVMLAKLYSRFLPYQGWLLDIFNRFILAEFLPIRVYNCNFEKQRVLVYGGLRNDGLRPSLYRLCLSYQILT</sequence>
<proteinExistence type="predicted"/>
<organism evidence="1 2">
    <name type="scientific">Catharanthus roseus</name>
    <name type="common">Madagascar periwinkle</name>
    <name type="synonym">Vinca rosea</name>
    <dbReference type="NCBI Taxonomy" id="4058"/>
    <lineage>
        <taxon>Eukaryota</taxon>
        <taxon>Viridiplantae</taxon>
        <taxon>Streptophyta</taxon>
        <taxon>Embryophyta</taxon>
        <taxon>Tracheophyta</taxon>
        <taxon>Spermatophyta</taxon>
        <taxon>Magnoliopsida</taxon>
        <taxon>eudicotyledons</taxon>
        <taxon>Gunneridae</taxon>
        <taxon>Pentapetalae</taxon>
        <taxon>asterids</taxon>
        <taxon>lamiids</taxon>
        <taxon>Gentianales</taxon>
        <taxon>Apocynaceae</taxon>
        <taxon>Rauvolfioideae</taxon>
        <taxon>Vinceae</taxon>
        <taxon>Catharanthinae</taxon>
        <taxon>Catharanthus</taxon>
    </lineage>
</organism>
<evidence type="ECO:0000313" key="2">
    <source>
        <dbReference type="Proteomes" id="UP001060085"/>
    </source>
</evidence>
<accession>A0ACC0CA69</accession>
<comment type="caution">
    <text evidence="1">The sequence shown here is derived from an EMBL/GenBank/DDBJ whole genome shotgun (WGS) entry which is preliminary data.</text>
</comment>
<name>A0ACC0CA69_CATRO</name>
<dbReference type="EMBL" id="CM044701">
    <property type="protein sequence ID" value="KAI5681693.1"/>
    <property type="molecule type" value="Genomic_DNA"/>
</dbReference>
<gene>
    <name evidence="1" type="ORF">M9H77_02921</name>
</gene>
<dbReference type="Proteomes" id="UP001060085">
    <property type="component" value="Linkage Group LG01"/>
</dbReference>